<keyword evidence="3" id="KW-1185">Reference proteome</keyword>
<protein>
    <submittedName>
        <fullName evidence="2">Uncharacterized protein</fullName>
    </submittedName>
</protein>
<evidence type="ECO:0000256" key="1">
    <source>
        <dbReference type="SAM" id="MobiDB-lite"/>
    </source>
</evidence>
<evidence type="ECO:0000313" key="2">
    <source>
        <dbReference type="EMBL" id="GMT08950.1"/>
    </source>
</evidence>
<gene>
    <name evidence="2" type="ORF">PFISCL1PPCAC_247</name>
</gene>
<evidence type="ECO:0000313" key="3">
    <source>
        <dbReference type="Proteomes" id="UP001432322"/>
    </source>
</evidence>
<feature type="compositionally biased region" description="Polar residues" evidence="1">
    <location>
        <begin position="195"/>
        <end position="213"/>
    </location>
</feature>
<accession>A0AAV5URS7</accession>
<name>A0AAV5URS7_9BILA</name>
<feature type="region of interest" description="Disordered" evidence="1">
    <location>
        <begin position="195"/>
        <end position="233"/>
    </location>
</feature>
<dbReference type="EMBL" id="BTSY01000001">
    <property type="protein sequence ID" value="GMT08950.1"/>
    <property type="molecule type" value="Genomic_DNA"/>
</dbReference>
<organism evidence="2 3">
    <name type="scientific">Pristionchus fissidentatus</name>
    <dbReference type="NCBI Taxonomy" id="1538716"/>
    <lineage>
        <taxon>Eukaryota</taxon>
        <taxon>Metazoa</taxon>
        <taxon>Ecdysozoa</taxon>
        <taxon>Nematoda</taxon>
        <taxon>Chromadorea</taxon>
        <taxon>Rhabditida</taxon>
        <taxon>Rhabditina</taxon>
        <taxon>Diplogasteromorpha</taxon>
        <taxon>Diplogasteroidea</taxon>
        <taxon>Neodiplogasteridae</taxon>
        <taxon>Pristionchus</taxon>
    </lineage>
</organism>
<dbReference type="Proteomes" id="UP001432322">
    <property type="component" value="Unassembled WGS sequence"/>
</dbReference>
<feature type="region of interest" description="Disordered" evidence="1">
    <location>
        <begin position="1"/>
        <end position="21"/>
    </location>
</feature>
<comment type="caution">
    <text evidence="2">The sequence shown here is derived from an EMBL/GenBank/DDBJ whole genome shotgun (WGS) entry which is preliminary data.</text>
</comment>
<dbReference type="AlphaFoldDB" id="A0AAV5URS7"/>
<feature type="non-terminal residue" evidence="2">
    <location>
        <position position="1"/>
    </location>
</feature>
<proteinExistence type="predicted"/>
<reference evidence="2" key="1">
    <citation type="submission" date="2023-10" db="EMBL/GenBank/DDBJ databases">
        <title>Genome assembly of Pristionchus species.</title>
        <authorList>
            <person name="Yoshida K."/>
            <person name="Sommer R.J."/>
        </authorList>
    </citation>
    <scope>NUCLEOTIDE SEQUENCE</scope>
    <source>
        <strain evidence="2">RS5133</strain>
    </source>
</reference>
<sequence>PKVAPREAAKRPAPNDEQELNKKVHEILANYENEVPAAKVARVSAQVAPRHLAPGPISQGNDNWFVVDSRKNKYRTVPKAEQQKQPAEAGRSTSKVLLAPPTAAASSVQQQQMRQQYYREAQQENWARAAHAASAVTSTEGCGRPGNSSVPFHSMIVDPAVNSYAAAAAAMPDDCLGEILDEEVVVDVPAPIPPSFSSNATLQDKSIRQSTNFKLPGDRPDDETNFYLPERRV</sequence>